<gene>
    <name evidence="2" type="ORF">PPYR_03190</name>
</gene>
<proteinExistence type="predicted"/>
<name>A0A5N4A237_PHOPY</name>
<dbReference type="PROSITE" id="PS50191">
    <property type="entry name" value="CRAL_TRIO"/>
    <property type="match status" value="1"/>
</dbReference>
<dbReference type="InParanoid" id="A0A5N4A237"/>
<comment type="caution">
    <text evidence="2">The sequence shown here is derived from an EMBL/GenBank/DDBJ whole genome shotgun (WGS) entry which is preliminary data.</text>
</comment>
<organism evidence="2 3">
    <name type="scientific">Photinus pyralis</name>
    <name type="common">Common eastern firefly</name>
    <name type="synonym">Lampyris pyralis</name>
    <dbReference type="NCBI Taxonomy" id="7054"/>
    <lineage>
        <taxon>Eukaryota</taxon>
        <taxon>Metazoa</taxon>
        <taxon>Ecdysozoa</taxon>
        <taxon>Arthropoda</taxon>
        <taxon>Hexapoda</taxon>
        <taxon>Insecta</taxon>
        <taxon>Pterygota</taxon>
        <taxon>Neoptera</taxon>
        <taxon>Endopterygota</taxon>
        <taxon>Coleoptera</taxon>
        <taxon>Polyphaga</taxon>
        <taxon>Elateriformia</taxon>
        <taxon>Elateroidea</taxon>
        <taxon>Lampyridae</taxon>
        <taxon>Lampyrinae</taxon>
        <taxon>Photinus</taxon>
    </lineage>
</organism>
<evidence type="ECO:0000259" key="1">
    <source>
        <dbReference type="PROSITE" id="PS50191"/>
    </source>
</evidence>
<dbReference type="Pfam" id="PF00650">
    <property type="entry name" value="CRAL_TRIO"/>
    <property type="match status" value="1"/>
</dbReference>
<dbReference type="EMBL" id="VVIM01000011">
    <property type="protein sequence ID" value="KAB0791390.1"/>
    <property type="molecule type" value="Genomic_DNA"/>
</dbReference>
<sequence>MSTIQLGFKAEDLIKANRTTEEDIAAIRGWQKSIRRPKLTDEQIGLFLVSCRNDREYTKKTIETYFEVKLGHQEIFGDRNIDNSDLKRMCEVLSVGVLPKRYEGSAILFVCLRDTNYRNYDMRLYAQLVTMTLEASLFHDPPETVTTVFDSKRYSFMHLVKLRLGVIKALTTFYQHAMPLQLGRTCVLNANFIAEAGLNLFKPFLNSEVLDKVEMYRAGASFDEFHK</sequence>
<accession>A0A5N4A237</accession>
<protein>
    <recommendedName>
        <fullName evidence="1">CRAL-TRIO domain-containing protein</fullName>
    </recommendedName>
</protein>
<dbReference type="InterPro" id="IPR001251">
    <property type="entry name" value="CRAL-TRIO_dom"/>
</dbReference>
<dbReference type="GO" id="GO:1902936">
    <property type="term" value="F:phosphatidylinositol bisphosphate binding"/>
    <property type="evidence" value="ECO:0007669"/>
    <property type="project" value="TreeGrafter"/>
</dbReference>
<dbReference type="AlphaFoldDB" id="A0A5N4A237"/>
<dbReference type="InterPro" id="IPR036865">
    <property type="entry name" value="CRAL-TRIO_dom_sf"/>
</dbReference>
<dbReference type="Proteomes" id="UP000327044">
    <property type="component" value="Unassembled WGS sequence"/>
</dbReference>
<dbReference type="CDD" id="cd00170">
    <property type="entry name" value="SEC14"/>
    <property type="match status" value="1"/>
</dbReference>
<feature type="domain" description="CRAL-TRIO" evidence="1">
    <location>
        <begin position="85"/>
        <end position="227"/>
    </location>
</feature>
<dbReference type="PANTHER" id="PTHR10174:SF213">
    <property type="entry name" value="CRAL-TRIO DOMAIN-CONTAINING PROTEIN"/>
    <property type="match status" value="1"/>
</dbReference>
<dbReference type="PANTHER" id="PTHR10174">
    <property type="entry name" value="ALPHA-TOCOPHEROL TRANSFER PROTEIN-RELATED"/>
    <property type="match status" value="1"/>
</dbReference>
<evidence type="ECO:0000313" key="3">
    <source>
        <dbReference type="Proteomes" id="UP000327044"/>
    </source>
</evidence>
<evidence type="ECO:0000313" key="2">
    <source>
        <dbReference type="EMBL" id="KAB0791390.1"/>
    </source>
</evidence>
<dbReference type="OrthoDB" id="1434354at2759"/>
<keyword evidence="3" id="KW-1185">Reference proteome</keyword>
<dbReference type="GO" id="GO:0016020">
    <property type="term" value="C:membrane"/>
    <property type="evidence" value="ECO:0007669"/>
    <property type="project" value="TreeGrafter"/>
</dbReference>
<dbReference type="SUPFAM" id="SSF52087">
    <property type="entry name" value="CRAL/TRIO domain"/>
    <property type="match status" value="1"/>
</dbReference>
<dbReference type="Gene3D" id="3.40.525.10">
    <property type="entry name" value="CRAL-TRIO lipid binding domain"/>
    <property type="match status" value="1"/>
</dbReference>
<reference evidence="2 3" key="1">
    <citation type="journal article" date="2018" name="Elife">
        <title>Firefly genomes illuminate parallel origins of bioluminescence in beetles.</title>
        <authorList>
            <person name="Fallon T.R."/>
            <person name="Lower S.E."/>
            <person name="Chang C.H."/>
            <person name="Bessho-Uehara M."/>
            <person name="Martin G.J."/>
            <person name="Bewick A.J."/>
            <person name="Behringer M."/>
            <person name="Debat H.J."/>
            <person name="Wong I."/>
            <person name="Day J.C."/>
            <person name="Suvorov A."/>
            <person name="Silva C.J."/>
            <person name="Stanger-Hall K.F."/>
            <person name="Hall D.W."/>
            <person name="Schmitz R.J."/>
            <person name="Nelson D.R."/>
            <person name="Lewis S.M."/>
            <person name="Shigenobu S."/>
            <person name="Bybee S.M."/>
            <person name="Larracuente A.M."/>
            <person name="Oba Y."/>
            <person name="Weng J.K."/>
        </authorList>
    </citation>
    <scope>NUCLEOTIDE SEQUENCE [LARGE SCALE GENOMIC DNA]</scope>
    <source>
        <strain evidence="2">1611_PpyrPB1</strain>
        <tissue evidence="2">Whole body</tissue>
    </source>
</reference>